<dbReference type="PANTHER" id="PTHR47926">
    <property type="entry name" value="PENTATRICOPEPTIDE REPEAT-CONTAINING PROTEIN"/>
    <property type="match status" value="1"/>
</dbReference>
<keyword evidence="1" id="KW-0677">Repeat</keyword>
<accession>A0A8J5FC13</accession>
<comment type="caution">
    <text evidence="3">The sequence shown here is derived from an EMBL/GenBank/DDBJ whole genome shotgun (WGS) entry which is preliminary data.</text>
</comment>
<name>A0A8J5FC13_ZINOF</name>
<feature type="repeat" description="PPR" evidence="2">
    <location>
        <begin position="145"/>
        <end position="175"/>
    </location>
</feature>
<dbReference type="FunFam" id="1.25.40.10:FF:000393">
    <property type="entry name" value="Pentatricopeptide repeat-containing protein At1g20230"/>
    <property type="match status" value="1"/>
</dbReference>
<dbReference type="InterPro" id="IPR046848">
    <property type="entry name" value="E_motif"/>
</dbReference>
<keyword evidence="4" id="KW-1185">Reference proteome</keyword>
<feature type="repeat" description="PPR" evidence="2">
    <location>
        <begin position="410"/>
        <end position="444"/>
    </location>
</feature>
<feature type="repeat" description="PPR" evidence="2">
    <location>
        <begin position="543"/>
        <end position="577"/>
    </location>
</feature>
<evidence type="ECO:0000256" key="2">
    <source>
        <dbReference type="PROSITE-ProRule" id="PRU00708"/>
    </source>
</evidence>
<dbReference type="Proteomes" id="UP000734854">
    <property type="component" value="Unassembled WGS sequence"/>
</dbReference>
<protein>
    <recommendedName>
        <fullName evidence="5">Pentatricopeptide repeat-containing protein</fullName>
    </recommendedName>
</protein>
<gene>
    <name evidence="3" type="ORF">ZIOFF_059982</name>
</gene>
<dbReference type="NCBIfam" id="TIGR00756">
    <property type="entry name" value="PPR"/>
    <property type="match status" value="9"/>
</dbReference>
<dbReference type="InterPro" id="IPR046960">
    <property type="entry name" value="PPR_At4g14850-like_plant"/>
</dbReference>
<dbReference type="PANTHER" id="PTHR47926:SF500">
    <property type="entry name" value="REPEAT-CONTAINING PROTEIN, PUTATIVE-RELATED"/>
    <property type="match status" value="1"/>
</dbReference>
<feature type="repeat" description="PPR" evidence="2">
    <location>
        <begin position="75"/>
        <end position="109"/>
    </location>
</feature>
<dbReference type="FunFam" id="1.25.40.10:FF:000090">
    <property type="entry name" value="Pentatricopeptide repeat-containing protein, chloroplastic"/>
    <property type="match status" value="1"/>
</dbReference>
<dbReference type="Pfam" id="PF01535">
    <property type="entry name" value="PPR"/>
    <property type="match status" value="6"/>
</dbReference>
<dbReference type="EMBL" id="JACMSC010000016">
    <property type="protein sequence ID" value="KAG6483338.1"/>
    <property type="molecule type" value="Genomic_DNA"/>
</dbReference>
<feature type="repeat" description="PPR" evidence="2">
    <location>
        <begin position="309"/>
        <end position="343"/>
    </location>
</feature>
<evidence type="ECO:0000256" key="1">
    <source>
        <dbReference type="ARBA" id="ARBA00022737"/>
    </source>
</evidence>
<dbReference type="PROSITE" id="PS51375">
    <property type="entry name" value="PPR"/>
    <property type="match status" value="8"/>
</dbReference>
<dbReference type="OrthoDB" id="185373at2759"/>
<evidence type="ECO:0008006" key="5">
    <source>
        <dbReference type="Google" id="ProtNLM"/>
    </source>
</evidence>
<organism evidence="3 4">
    <name type="scientific">Zingiber officinale</name>
    <name type="common">Ginger</name>
    <name type="synonym">Amomum zingiber</name>
    <dbReference type="NCBI Taxonomy" id="94328"/>
    <lineage>
        <taxon>Eukaryota</taxon>
        <taxon>Viridiplantae</taxon>
        <taxon>Streptophyta</taxon>
        <taxon>Embryophyta</taxon>
        <taxon>Tracheophyta</taxon>
        <taxon>Spermatophyta</taxon>
        <taxon>Magnoliopsida</taxon>
        <taxon>Liliopsida</taxon>
        <taxon>Zingiberales</taxon>
        <taxon>Zingiberaceae</taxon>
        <taxon>Zingiber</taxon>
    </lineage>
</organism>
<dbReference type="FunFam" id="1.25.40.10:FF:000361">
    <property type="entry name" value="Pentatricopeptide repeat-containing protein chloroplastic"/>
    <property type="match status" value="1"/>
</dbReference>
<reference evidence="3 4" key="1">
    <citation type="submission" date="2020-08" db="EMBL/GenBank/DDBJ databases">
        <title>Plant Genome Project.</title>
        <authorList>
            <person name="Zhang R.-G."/>
        </authorList>
    </citation>
    <scope>NUCLEOTIDE SEQUENCE [LARGE SCALE GENOMIC DNA]</scope>
    <source>
        <tissue evidence="3">Rhizome</tissue>
    </source>
</reference>
<feature type="repeat" description="PPR" evidence="2">
    <location>
        <begin position="512"/>
        <end position="542"/>
    </location>
</feature>
<dbReference type="AlphaFoldDB" id="A0A8J5FC13"/>
<feature type="repeat" description="PPR" evidence="2">
    <location>
        <begin position="176"/>
        <end position="210"/>
    </location>
</feature>
<dbReference type="FunFam" id="1.25.40.10:FF:000344">
    <property type="entry name" value="Pentatricopeptide repeat-containing protein"/>
    <property type="match status" value="1"/>
</dbReference>
<proteinExistence type="predicted"/>
<dbReference type="GO" id="GO:0009451">
    <property type="term" value="P:RNA modification"/>
    <property type="evidence" value="ECO:0007669"/>
    <property type="project" value="InterPro"/>
</dbReference>
<dbReference type="Pfam" id="PF13041">
    <property type="entry name" value="PPR_2"/>
    <property type="match status" value="3"/>
</dbReference>
<feature type="repeat" description="PPR" evidence="2">
    <location>
        <begin position="274"/>
        <end position="308"/>
    </location>
</feature>
<dbReference type="GO" id="GO:0003723">
    <property type="term" value="F:RNA binding"/>
    <property type="evidence" value="ECO:0007669"/>
    <property type="project" value="InterPro"/>
</dbReference>
<sequence length="724" mass="80394">MRGEALRSVKDHYARLLDLCILHKNPAPAARVHSKIIVAGLDRDSFLCVKLIAFYSISGQLHKADAVFSRAPHRDAFVLNSMIRAYSSHGLHREAIDLFHRKRHDGVRPDSYTFSCAVKACASISDLARGKELHGLASERGLHSDVFVGNSLMCMYARCGRMEEALEVFEGMPQQDTVSWTSIISAYAINGHKGEAVEKMRQMIESGLKPDQVTVLAILSMAADAAVVREVHGYVLRSGFEPTPMLQNSLISAYGKCGRVDDARKVFERCSRVNRVTWNSLICGYAQNGLFQESMQLLREMKRSGCDLDVITYSGMVSSFSQNDLFDEAMEVFDELVNAALKPDVVAIASVLPAISGLQLSSCCKEIHAFSFRHWLESDRRIRNALVSVYSKFGRVQCAELVFKAIPDPDVISWSSMIMGYAQNHYFVEALDTFQQMMKAGTKPNPLTVTSVLSACAGVSWLRQGKELHSWAVKNSVDDQSYVGSALVDMYAKCGRLNDSRKVFDLMIEDKSLVTYNAMIGGYAVHGLAEDALEVFRMVKEPDQVSFIAALSACSHGGKVEEGIKLFHSMKDMEVRPREGHYALMVDLLARSGRLQDALNLIATMPMKPSLEIWGAMLGACKIHSNLEMGIYTANQIIESGSGNSGYYVLLSNILANFGRWKEVEEIREAMTGNEVKKGAGCSWVEVNKNVHSFVAKDRSQHPKSESMFMMLNVLNEHMKGMSC</sequence>
<evidence type="ECO:0000313" key="4">
    <source>
        <dbReference type="Proteomes" id="UP000734854"/>
    </source>
</evidence>
<dbReference type="InterPro" id="IPR002885">
    <property type="entry name" value="PPR_rpt"/>
</dbReference>
<dbReference type="Pfam" id="PF20431">
    <property type="entry name" value="E_motif"/>
    <property type="match status" value="1"/>
</dbReference>
<evidence type="ECO:0000313" key="3">
    <source>
        <dbReference type="EMBL" id="KAG6483338.1"/>
    </source>
</evidence>